<keyword evidence="6" id="KW-1185">Reference proteome</keyword>
<name>A0ABP7CX63_9MICC</name>
<evidence type="ECO:0000313" key="5">
    <source>
        <dbReference type="EMBL" id="GAA3696720.1"/>
    </source>
</evidence>
<organism evidence="5 6">
    <name type="scientific">Zhihengliuella alba</name>
    <dbReference type="NCBI Taxonomy" id="547018"/>
    <lineage>
        <taxon>Bacteria</taxon>
        <taxon>Bacillati</taxon>
        <taxon>Actinomycetota</taxon>
        <taxon>Actinomycetes</taxon>
        <taxon>Micrococcales</taxon>
        <taxon>Micrococcaceae</taxon>
        <taxon>Zhihengliuella</taxon>
    </lineage>
</organism>
<gene>
    <name evidence="5" type="ORF">GCM10022377_06990</name>
</gene>
<dbReference type="InterPro" id="IPR050765">
    <property type="entry name" value="Riboflavin_Biosynth_HTPR"/>
</dbReference>
<dbReference type="PANTHER" id="PTHR38011:SF7">
    <property type="entry name" value="2,5-DIAMINO-6-RIBOSYLAMINO-4(3H)-PYRIMIDINONE 5'-PHOSPHATE REDUCTASE"/>
    <property type="match status" value="1"/>
</dbReference>
<dbReference type="Gene3D" id="3.40.430.10">
    <property type="entry name" value="Dihydrofolate Reductase, subunit A"/>
    <property type="match status" value="1"/>
</dbReference>
<comment type="caution">
    <text evidence="5">The sequence shown here is derived from an EMBL/GenBank/DDBJ whole genome shotgun (WGS) entry which is preliminary data.</text>
</comment>
<evidence type="ECO:0000256" key="1">
    <source>
        <dbReference type="ARBA" id="ARBA00005104"/>
    </source>
</evidence>
<keyword evidence="2" id="KW-0521">NADP</keyword>
<dbReference type="EMBL" id="BAABCJ010000001">
    <property type="protein sequence ID" value="GAA3696720.1"/>
    <property type="molecule type" value="Genomic_DNA"/>
</dbReference>
<proteinExistence type="predicted"/>
<dbReference type="InterPro" id="IPR024072">
    <property type="entry name" value="DHFR-like_dom_sf"/>
</dbReference>
<dbReference type="SUPFAM" id="SSF53597">
    <property type="entry name" value="Dihydrofolate reductase-like"/>
    <property type="match status" value="1"/>
</dbReference>
<comment type="pathway">
    <text evidence="1">Cofactor biosynthesis; riboflavin biosynthesis.</text>
</comment>
<dbReference type="Pfam" id="PF01872">
    <property type="entry name" value="RibD_C"/>
    <property type="match status" value="1"/>
</dbReference>
<sequence>MLPAHQSMTDAELLEAYAPPRTTAPFVRFNFVSTLDGAATHRGVSGALGNEADQRIFALLRRHADVILVGAGTVRAEGYAGALVDVAAQTWRVGRGLPAHPAVAVVSGSLGLEPDSPFVAECPVRPIVLTGPDAPEGRRRRLEEVADVVVLERGTTAAPIVEELSRRGHRVIHGEGGPHLLGTFVAGDAVDSLCLTVSPLLAGGTAGRIAAGDDEPDLRRLALHHVLTEDDALFLEYRRRDPEASAP</sequence>
<accession>A0ABP7CX63</accession>
<feature type="domain" description="Bacterial bifunctional deaminase-reductase C-terminal" evidence="4">
    <location>
        <begin position="25"/>
        <end position="226"/>
    </location>
</feature>
<dbReference type="InterPro" id="IPR002734">
    <property type="entry name" value="RibDG_C"/>
</dbReference>
<evidence type="ECO:0000256" key="3">
    <source>
        <dbReference type="ARBA" id="ARBA00023002"/>
    </source>
</evidence>
<protein>
    <submittedName>
        <fullName evidence="5">Pyrimidine reductase family protein</fullName>
    </submittedName>
</protein>
<evidence type="ECO:0000256" key="2">
    <source>
        <dbReference type="ARBA" id="ARBA00022857"/>
    </source>
</evidence>
<evidence type="ECO:0000313" key="6">
    <source>
        <dbReference type="Proteomes" id="UP001501536"/>
    </source>
</evidence>
<reference evidence="6" key="1">
    <citation type="journal article" date="2019" name="Int. J. Syst. Evol. Microbiol.">
        <title>The Global Catalogue of Microorganisms (GCM) 10K type strain sequencing project: providing services to taxonomists for standard genome sequencing and annotation.</title>
        <authorList>
            <consortium name="The Broad Institute Genomics Platform"/>
            <consortium name="The Broad Institute Genome Sequencing Center for Infectious Disease"/>
            <person name="Wu L."/>
            <person name="Ma J."/>
        </authorList>
    </citation>
    <scope>NUCLEOTIDE SEQUENCE [LARGE SCALE GENOMIC DNA]</scope>
    <source>
        <strain evidence="6">JCM 16961</strain>
    </source>
</reference>
<keyword evidence="3" id="KW-0560">Oxidoreductase</keyword>
<dbReference type="PANTHER" id="PTHR38011">
    <property type="entry name" value="DIHYDROFOLATE REDUCTASE FAMILY PROTEIN (AFU_ORTHOLOGUE AFUA_8G06820)"/>
    <property type="match status" value="1"/>
</dbReference>
<evidence type="ECO:0000259" key="4">
    <source>
        <dbReference type="Pfam" id="PF01872"/>
    </source>
</evidence>
<dbReference type="RefSeq" id="WP_344880023.1">
    <property type="nucleotide sequence ID" value="NZ_BAABCJ010000001.1"/>
</dbReference>
<dbReference type="Proteomes" id="UP001501536">
    <property type="component" value="Unassembled WGS sequence"/>
</dbReference>